<dbReference type="Gene3D" id="3.20.20.370">
    <property type="entry name" value="Glycoside hydrolase/deacetylase"/>
    <property type="match status" value="1"/>
</dbReference>
<name>A0A0J1BEX5_RHOIS</name>
<evidence type="ECO:0000256" key="2">
    <source>
        <dbReference type="ARBA" id="ARBA00022801"/>
    </source>
</evidence>
<dbReference type="AlphaFoldDB" id="A0A0J1BEX5"/>
<keyword evidence="1" id="KW-0479">Metal-binding</keyword>
<reference evidence="4" key="1">
    <citation type="submission" date="2015-05" db="EMBL/GenBank/DDBJ databases">
        <title>Permanent draft genome of Rhodopirellula islandicus K833.</title>
        <authorList>
            <person name="Kizina J."/>
            <person name="Richter M."/>
            <person name="Glockner F.O."/>
            <person name="Harder J."/>
        </authorList>
    </citation>
    <scope>NUCLEOTIDE SEQUENCE [LARGE SCALE GENOMIC DNA]</scope>
    <source>
        <strain evidence="4">K833</strain>
    </source>
</reference>
<dbReference type="Proteomes" id="UP000036367">
    <property type="component" value="Unassembled WGS sequence"/>
</dbReference>
<evidence type="ECO:0000313" key="5">
    <source>
        <dbReference type="Proteomes" id="UP000036367"/>
    </source>
</evidence>
<accession>A0A0J1BEX5</accession>
<dbReference type="GO" id="GO:0016810">
    <property type="term" value="F:hydrolase activity, acting on carbon-nitrogen (but not peptide) bonds"/>
    <property type="evidence" value="ECO:0007669"/>
    <property type="project" value="InterPro"/>
</dbReference>
<dbReference type="GO" id="GO:0046872">
    <property type="term" value="F:metal ion binding"/>
    <property type="evidence" value="ECO:0007669"/>
    <property type="project" value="UniProtKB-KW"/>
</dbReference>
<dbReference type="GO" id="GO:0016798">
    <property type="term" value="F:hydrolase activity, acting on glycosyl bonds"/>
    <property type="evidence" value="ECO:0007669"/>
    <property type="project" value="UniProtKB-KW"/>
</dbReference>
<protein>
    <submittedName>
        <fullName evidence="4">Xylanase/chitin deacetylase</fullName>
    </submittedName>
</protein>
<feature type="domain" description="NodB homology" evidence="3">
    <location>
        <begin position="3"/>
        <end position="99"/>
    </location>
</feature>
<comment type="caution">
    <text evidence="4">The sequence shown here is derived from an EMBL/GenBank/DDBJ whole genome shotgun (WGS) entry which is preliminary data.</text>
</comment>
<keyword evidence="4" id="KW-0326">Glycosidase</keyword>
<dbReference type="EMBL" id="LECT01000023">
    <property type="protein sequence ID" value="KLU05056.1"/>
    <property type="molecule type" value="Genomic_DNA"/>
</dbReference>
<dbReference type="PANTHER" id="PTHR10587">
    <property type="entry name" value="GLYCOSYL TRANSFERASE-RELATED"/>
    <property type="match status" value="1"/>
</dbReference>
<dbReference type="PATRIC" id="fig|595434.4.peg.2686"/>
<evidence type="ECO:0000259" key="3">
    <source>
        <dbReference type="Pfam" id="PF01522"/>
    </source>
</evidence>
<proteinExistence type="predicted"/>
<keyword evidence="4" id="KW-0624">Polysaccharide degradation</keyword>
<organism evidence="4 5">
    <name type="scientific">Rhodopirellula islandica</name>
    <dbReference type="NCBI Taxonomy" id="595434"/>
    <lineage>
        <taxon>Bacteria</taxon>
        <taxon>Pseudomonadati</taxon>
        <taxon>Planctomycetota</taxon>
        <taxon>Planctomycetia</taxon>
        <taxon>Pirellulales</taxon>
        <taxon>Pirellulaceae</taxon>
        <taxon>Rhodopirellula</taxon>
    </lineage>
</organism>
<dbReference type="Pfam" id="PF01522">
    <property type="entry name" value="Polysacc_deac_1"/>
    <property type="match status" value="1"/>
</dbReference>
<dbReference type="RefSeq" id="WP_047814523.1">
    <property type="nucleotide sequence ID" value="NZ_LECT01000023.1"/>
</dbReference>
<dbReference type="STRING" id="595434.RISK_002818"/>
<sequence>MAELLDRYGLAATFYIPRNSQLETLPEEKIRELSQRFEIGAHTMEHLALTTLPDVEAERQIHDSGAWVADVTGQSCAMFCPPLGKYQREHVNAIARHGFIGYRTVELLRVDPPKRRVRGDYVRGDKGWELSSMPTSVQAHPHPRSVYVRNAIKRASWTPLHYAWTIAGKTDWMGLAEVMLARAAQTGGVFHLWGHSWEIEENEQWKNLEKVFAMLSQAVESGWAVTASNGEVCSAESPASLF</sequence>
<dbReference type="GO" id="GO:0045493">
    <property type="term" value="P:xylan catabolic process"/>
    <property type="evidence" value="ECO:0007669"/>
    <property type="project" value="UniProtKB-KW"/>
</dbReference>
<dbReference type="SUPFAM" id="SSF88713">
    <property type="entry name" value="Glycoside hydrolase/deacetylase"/>
    <property type="match status" value="1"/>
</dbReference>
<dbReference type="PANTHER" id="PTHR10587:SF133">
    <property type="entry name" value="CHITIN DEACETYLASE 1-RELATED"/>
    <property type="match status" value="1"/>
</dbReference>
<keyword evidence="2 4" id="KW-0378">Hydrolase</keyword>
<evidence type="ECO:0000313" key="4">
    <source>
        <dbReference type="EMBL" id="KLU05056.1"/>
    </source>
</evidence>
<dbReference type="InterPro" id="IPR002509">
    <property type="entry name" value="NODB_dom"/>
</dbReference>
<dbReference type="GO" id="GO:0016020">
    <property type="term" value="C:membrane"/>
    <property type="evidence" value="ECO:0007669"/>
    <property type="project" value="TreeGrafter"/>
</dbReference>
<keyword evidence="4" id="KW-0858">Xylan degradation</keyword>
<evidence type="ECO:0000256" key="1">
    <source>
        <dbReference type="ARBA" id="ARBA00022723"/>
    </source>
</evidence>
<dbReference type="InterPro" id="IPR011330">
    <property type="entry name" value="Glyco_hydro/deAcase_b/a-brl"/>
</dbReference>
<keyword evidence="5" id="KW-1185">Reference proteome</keyword>
<gene>
    <name evidence="4" type="ORF">RISK_002818</name>
</gene>
<dbReference type="InterPro" id="IPR050248">
    <property type="entry name" value="Polysacc_deacetylase_ArnD"/>
</dbReference>
<keyword evidence="4" id="KW-0119">Carbohydrate metabolism</keyword>